<dbReference type="SUPFAM" id="SSF49899">
    <property type="entry name" value="Concanavalin A-like lectins/glucanases"/>
    <property type="match status" value="1"/>
</dbReference>
<dbReference type="AlphaFoldDB" id="A0A075AXD8"/>
<feature type="domain" description="L-type lectin-like" evidence="6">
    <location>
        <begin position="14"/>
        <end position="132"/>
    </location>
</feature>
<evidence type="ECO:0000256" key="3">
    <source>
        <dbReference type="ARBA" id="ARBA00022729"/>
    </source>
</evidence>
<dbReference type="OrthoDB" id="270293at2759"/>
<dbReference type="Proteomes" id="UP000030755">
    <property type="component" value="Unassembled WGS sequence"/>
</dbReference>
<dbReference type="Gene3D" id="2.60.120.200">
    <property type="match status" value="2"/>
</dbReference>
<dbReference type="InterPro" id="IPR013320">
    <property type="entry name" value="ConA-like_dom_sf"/>
</dbReference>
<dbReference type="PANTHER" id="PTHR12223:SF28">
    <property type="entry name" value="LECTIN, MANNOSE BINDING 1 LIKE"/>
    <property type="match status" value="1"/>
</dbReference>
<evidence type="ECO:0000259" key="6">
    <source>
        <dbReference type="Pfam" id="PF03388"/>
    </source>
</evidence>
<keyword evidence="3" id="KW-0732">Signal</keyword>
<name>A0A075AXD8_ROZAC</name>
<keyword evidence="5" id="KW-0472">Membrane</keyword>
<dbReference type="GO" id="GO:0000139">
    <property type="term" value="C:Golgi membrane"/>
    <property type="evidence" value="ECO:0007669"/>
    <property type="project" value="TreeGrafter"/>
</dbReference>
<dbReference type="InterPro" id="IPR005052">
    <property type="entry name" value="Lectin_leg"/>
</dbReference>
<dbReference type="STRING" id="988480.A0A075AXD8"/>
<keyword evidence="2" id="KW-0812">Transmembrane</keyword>
<protein>
    <submittedName>
        <fullName evidence="7">Legume-like lectin domain-containing protein</fullName>
    </submittedName>
</protein>
<dbReference type="GO" id="GO:0005537">
    <property type="term" value="F:D-mannose binding"/>
    <property type="evidence" value="ECO:0007669"/>
    <property type="project" value="TreeGrafter"/>
</dbReference>
<keyword evidence="8" id="KW-1185">Reference proteome</keyword>
<gene>
    <name evidence="7" type="ORF">O9G_002407</name>
</gene>
<dbReference type="GO" id="GO:0005789">
    <property type="term" value="C:endoplasmic reticulum membrane"/>
    <property type="evidence" value="ECO:0007669"/>
    <property type="project" value="TreeGrafter"/>
</dbReference>
<dbReference type="CDD" id="cd07308">
    <property type="entry name" value="lectin_leg-like"/>
    <property type="match status" value="1"/>
</dbReference>
<feature type="domain" description="L-type lectin-like" evidence="6">
    <location>
        <begin position="136"/>
        <end position="170"/>
    </location>
</feature>
<evidence type="ECO:0000256" key="4">
    <source>
        <dbReference type="ARBA" id="ARBA00022989"/>
    </source>
</evidence>
<dbReference type="GO" id="GO:0005793">
    <property type="term" value="C:endoplasmic reticulum-Golgi intermediate compartment"/>
    <property type="evidence" value="ECO:0007669"/>
    <property type="project" value="TreeGrafter"/>
</dbReference>
<evidence type="ECO:0000313" key="7">
    <source>
        <dbReference type="EMBL" id="EPZ34809.1"/>
    </source>
</evidence>
<dbReference type="EMBL" id="KE560907">
    <property type="protein sequence ID" value="EPZ34809.1"/>
    <property type="molecule type" value="Genomic_DNA"/>
</dbReference>
<evidence type="ECO:0000256" key="1">
    <source>
        <dbReference type="ARBA" id="ARBA00004479"/>
    </source>
</evidence>
<dbReference type="PANTHER" id="PTHR12223">
    <property type="entry name" value="VESICULAR MANNOSE-BINDING LECTIN"/>
    <property type="match status" value="1"/>
</dbReference>
<sequence length="171" mass="18346">MWVTNIRISDKDSDSESKFWDYGGNTVISTYSYARLTPDVPSKAGYIVSKTVCSCNTLHGNPSRRVHGDGFAFWFTEKQANERGDAFGGPGKFNGLGNSFPYVSGMVNDGNRVFNHANDGSGSINGGCEVKLSVNGDGKWSSCFTIDNVNLPSKGYLGFTAATGEVSGSHF</sequence>
<dbReference type="HOGENOM" id="CLU_1563760_0_0_1"/>
<organism evidence="7 8">
    <name type="scientific">Rozella allomycis (strain CSF55)</name>
    <dbReference type="NCBI Taxonomy" id="988480"/>
    <lineage>
        <taxon>Eukaryota</taxon>
        <taxon>Fungi</taxon>
        <taxon>Fungi incertae sedis</taxon>
        <taxon>Cryptomycota</taxon>
        <taxon>Cryptomycota incertae sedis</taxon>
        <taxon>Rozella</taxon>
    </lineage>
</organism>
<proteinExistence type="predicted"/>
<evidence type="ECO:0000313" key="8">
    <source>
        <dbReference type="Proteomes" id="UP000030755"/>
    </source>
</evidence>
<dbReference type="GO" id="GO:0030134">
    <property type="term" value="C:COPII-coated ER to Golgi transport vesicle"/>
    <property type="evidence" value="ECO:0007669"/>
    <property type="project" value="TreeGrafter"/>
</dbReference>
<dbReference type="InterPro" id="IPR051136">
    <property type="entry name" value="Intracellular_Lectin-GPT"/>
</dbReference>
<dbReference type="GO" id="GO:0006888">
    <property type="term" value="P:endoplasmic reticulum to Golgi vesicle-mediated transport"/>
    <property type="evidence" value="ECO:0007669"/>
    <property type="project" value="TreeGrafter"/>
</dbReference>
<comment type="subcellular location">
    <subcellularLocation>
        <location evidence="1">Membrane</location>
        <topology evidence="1">Single-pass type I membrane protein</topology>
    </subcellularLocation>
</comment>
<keyword evidence="7" id="KW-0430">Lectin</keyword>
<keyword evidence="4" id="KW-1133">Transmembrane helix</keyword>
<evidence type="ECO:0000256" key="5">
    <source>
        <dbReference type="ARBA" id="ARBA00023136"/>
    </source>
</evidence>
<accession>A0A075AXD8</accession>
<reference evidence="7 8" key="1">
    <citation type="journal article" date="2013" name="Curr. Biol.">
        <title>Shared signatures of parasitism and phylogenomics unite Cryptomycota and microsporidia.</title>
        <authorList>
            <person name="James T.Y."/>
            <person name="Pelin A."/>
            <person name="Bonen L."/>
            <person name="Ahrendt S."/>
            <person name="Sain D."/>
            <person name="Corradi N."/>
            <person name="Stajich J.E."/>
        </authorList>
    </citation>
    <scope>NUCLEOTIDE SEQUENCE [LARGE SCALE GENOMIC DNA]</scope>
    <source>
        <strain evidence="7 8">CSF55</strain>
    </source>
</reference>
<evidence type="ECO:0000256" key="2">
    <source>
        <dbReference type="ARBA" id="ARBA00022692"/>
    </source>
</evidence>
<dbReference type="Pfam" id="PF03388">
    <property type="entry name" value="Lectin_leg-like"/>
    <property type="match status" value="2"/>
</dbReference>